<dbReference type="SUPFAM" id="SSF48403">
    <property type="entry name" value="Ankyrin repeat"/>
    <property type="match status" value="1"/>
</dbReference>
<name>D3BGJ6_HETP5</name>
<evidence type="ECO:0008006" key="3">
    <source>
        <dbReference type="Google" id="ProtNLM"/>
    </source>
</evidence>
<evidence type="ECO:0000313" key="2">
    <source>
        <dbReference type="Proteomes" id="UP000001396"/>
    </source>
</evidence>
<evidence type="ECO:0000313" key="1">
    <source>
        <dbReference type="EMBL" id="EFA79230.1"/>
    </source>
</evidence>
<dbReference type="PANTHER" id="PTHR46586">
    <property type="entry name" value="ANKYRIN REPEAT-CONTAINING PROTEIN"/>
    <property type="match status" value="1"/>
</dbReference>
<dbReference type="InParanoid" id="D3BGJ6"/>
<keyword evidence="2" id="KW-1185">Reference proteome</keyword>
<protein>
    <recommendedName>
        <fullName evidence="3">Ankyrin repeat protein</fullName>
    </recommendedName>
</protein>
<dbReference type="InterPro" id="IPR052050">
    <property type="entry name" value="SecEffector_AnkRepeat"/>
</dbReference>
<dbReference type="Pfam" id="PF13637">
    <property type="entry name" value="Ank_4"/>
    <property type="match status" value="1"/>
</dbReference>
<dbReference type="RefSeq" id="XP_020431351.1">
    <property type="nucleotide sequence ID" value="XM_020578482.1"/>
</dbReference>
<proteinExistence type="predicted"/>
<dbReference type="AlphaFoldDB" id="D3BGJ6"/>
<dbReference type="InterPro" id="IPR002110">
    <property type="entry name" value="Ankyrin_rpt"/>
</dbReference>
<dbReference type="PANTHER" id="PTHR46586:SF3">
    <property type="entry name" value="ANKYRIN REPEAT-CONTAINING PROTEIN"/>
    <property type="match status" value="1"/>
</dbReference>
<dbReference type="EMBL" id="ADBJ01000035">
    <property type="protein sequence ID" value="EFA79230.1"/>
    <property type="molecule type" value="Genomic_DNA"/>
</dbReference>
<dbReference type="Gene3D" id="1.25.40.20">
    <property type="entry name" value="Ankyrin repeat-containing domain"/>
    <property type="match status" value="2"/>
</dbReference>
<organism evidence="1 2">
    <name type="scientific">Heterostelium pallidum (strain ATCC 26659 / Pp 5 / PN500)</name>
    <name type="common">Cellular slime mold</name>
    <name type="synonym">Polysphondylium pallidum</name>
    <dbReference type="NCBI Taxonomy" id="670386"/>
    <lineage>
        <taxon>Eukaryota</taxon>
        <taxon>Amoebozoa</taxon>
        <taxon>Evosea</taxon>
        <taxon>Eumycetozoa</taxon>
        <taxon>Dictyostelia</taxon>
        <taxon>Acytosteliales</taxon>
        <taxon>Acytosteliaceae</taxon>
        <taxon>Heterostelium</taxon>
    </lineage>
</organism>
<sequence length="585" mass="68133">MLLSRLIFDNVHILQSQIGRRQTYRWYQMIDSPHLLAGNGYLNQLIQFEDLYKACCLVPDFYPAISNAITVDRLDIVEYLWQIMTSMQHQQQLNSNNVNNNNYYYNSYNYHKFEIDVLFFRASRLGRFDIIKYFCSLADEKWSFYTAMVESIFSENLELLKYLAGKFELIGAKPYLEAKNNIFDTAAFVGNIGIIQWIDENWSIREKCYRTMYRKAVVAGHLHVLEYLVIQCSQLGLSSTRDLILLAIRKDRFDIFKLLVSSIGKNHFYSLKAIVEVSENGNLDLLKWINNNTTCTTDTSALDLAAKLGRLDIVRYLHLIELKERPFTQWILPRPMVISKQWSEGCTNHAFDSAIKIERLDIVNWLIANRSEGFSYKSLEYAAYNGSVELMKMLLRITTFEVTEAVMNLAVRNGRLELLKWLFENDNNSLKSILQESIDSAANNGSVDVISWLNDNTTLRNSQATIWKCMMTGKLEAVQWWLKKAAPEDDVPECIRGVIQTAARFGHIHILDWLFSNYQSIFSIDQEEFEHTMEIGDERTLRWILNKIGVPKYVTSINLEKYNTSRKTIIILKLFIKRNNINLLK</sequence>
<dbReference type="InterPro" id="IPR036770">
    <property type="entry name" value="Ankyrin_rpt-contain_sf"/>
</dbReference>
<dbReference type="GeneID" id="31363129"/>
<comment type="caution">
    <text evidence="1">The sequence shown here is derived from an EMBL/GenBank/DDBJ whole genome shotgun (WGS) entry which is preliminary data.</text>
</comment>
<dbReference type="Proteomes" id="UP000001396">
    <property type="component" value="Unassembled WGS sequence"/>
</dbReference>
<reference evidence="1 2" key="1">
    <citation type="journal article" date="2011" name="Genome Res.">
        <title>Phylogeny-wide analysis of social amoeba genomes highlights ancient origins for complex intercellular communication.</title>
        <authorList>
            <person name="Heidel A.J."/>
            <person name="Lawal H.M."/>
            <person name="Felder M."/>
            <person name="Schilde C."/>
            <person name="Helps N.R."/>
            <person name="Tunggal B."/>
            <person name="Rivero F."/>
            <person name="John U."/>
            <person name="Schleicher M."/>
            <person name="Eichinger L."/>
            <person name="Platzer M."/>
            <person name="Noegel A.A."/>
            <person name="Schaap P."/>
            <person name="Gloeckner G."/>
        </authorList>
    </citation>
    <scope>NUCLEOTIDE SEQUENCE [LARGE SCALE GENOMIC DNA]</scope>
    <source>
        <strain evidence="2">ATCC 26659 / Pp 5 / PN500</strain>
    </source>
</reference>
<dbReference type="SUPFAM" id="SSF140860">
    <property type="entry name" value="Pseudo ankyrin repeat-like"/>
    <property type="match status" value="1"/>
</dbReference>
<accession>D3BGJ6</accession>
<gene>
    <name evidence="1" type="ORF">PPL_07648</name>
</gene>